<reference evidence="1 2" key="1">
    <citation type="submission" date="2018-05" db="EMBL/GenBank/DDBJ databases">
        <title>Integrated omic analyses show evidence that a Ca. Accumulibacter phosphatis strain performs denitrification under micro-aerobic conditions.</title>
        <authorList>
            <person name="Camejo P.Y."/>
            <person name="Katherine M.D."/>
            <person name="Daniel N.R."/>
        </authorList>
    </citation>
    <scope>NUCLEOTIDE SEQUENCE [LARGE SCALE GENOMIC DNA]</scope>
    <source>
        <strain evidence="1">UW-LDO-IC</strain>
    </source>
</reference>
<dbReference type="EMBL" id="QPGA01000001">
    <property type="protein sequence ID" value="RDE52255.1"/>
    <property type="molecule type" value="Genomic_DNA"/>
</dbReference>
<dbReference type="SUPFAM" id="SSF53098">
    <property type="entry name" value="Ribonuclease H-like"/>
    <property type="match status" value="1"/>
</dbReference>
<evidence type="ECO:0000313" key="1">
    <source>
        <dbReference type="EMBL" id="RDE52255.1"/>
    </source>
</evidence>
<comment type="caution">
    <text evidence="1">The sequence shown here is derived from an EMBL/GenBank/DDBJ whole genome shotgun (WGS) entry which is preliminary data.</text>
</comment>
<organism evidence="1 2">
    <name type="scientific">Candidatus Accumulibacter meliphilus</name>
    <dbReference type="NCBI Taxonomy" id="2211374"/>
    <lineage>
        <taxon>Bacteria</taxon>
        <taxon>Pseudomonadati</taxon>
        <taxon>Pseudomonadota</taxon>
        <taxon>Betaproteobacteria</taxon>
        <taxon>Candidatus Accumulibacter</taxon>
    </lineage>
</organism>
<accession>A0A369XS72</accession>
<dbReference type="GO" id="GO:0003676">
    <property type="term" value="F:nucleic acid binding"/>
    <property type="evidence" value="ECO:0007669"/>
    <property type="project" value="InterPro"/>
</dbReference>
<dbReference type="AlphaFoldDB" id="A0A369XS72"/>
<dbReference type="Proteomes" id="UP000253831">
    <property type="component" value="Unassembled WGS sequence"/>
</dbReference>
<dbReference type="CDD" id="cd06127">
    <property type="entry name" value="DEDDh"/>
    <property type="match status" value="1"/>
</dbReference>
<dbReference type="InterPro" id="IPR036397">
    <property type="entry name" value="RNaseH_sf"/>
</dbReference>
<evidence type="ECO:0000313" key="2">
    <source>
        <dbReference type="Proteomes" id="UP000253831"/>
    </source>
</evidence>
<evidence type="ECO:0008006" key="3">
    <source>
        <dbReference type="Google" id="ProtNLM"/>
    </source>
</evidence>
<dbReference type="InterPro" id="IPR012337">
    <property type="entry name" value="RNaseH-like_sf"/>
</dbReference>
<protein>
    <recommendedName>
        <fullName evidence="3">DNA polymerase III subunit epsilon</fullName>
    </recommendedName>
</protein>
<gene>
    <name evidence="1" type="ORF">DVS81_00320</name>
</gene>
<sequence length="243" mass="26376">MVWFSKLFAGQNAQALHLTSRQLQRLAAWQTLPAPALSRSHYRSRYVLIDIAIAGGDWKDGPLGSIGALALTDGLIDLSAALQLPMVDAAAATDAAGRPLAEAEQVSLTPTPISGEQRGEALLALLDFVGKAPLVAYHASFVARRIERVLAETLGVELDLPWIDLAWVMAGLFRELGDKQARLDTWLEHFGVPSIERHNPVSDAYATAQLLQLTLARAAQKGFETPASLIKLEKARRHLYPSA</sequence>
<proteinExistence type="predicted"/>
<dbReference type="Gene3D" id="3.30.420.10">
    <property type="entry name" value="Ribonuclease H-like superfamily/Ribonuclease H"/>
    <property type="match status" value="1"/>
</dbReference>
<name>A0A369XS72_9PROT</name>